<feature type="region of interest" description="Disordered" evidence="1">
    <location>
        <begin position="76"/>
        <end position="96"/>
    </location>
</feature>
<gene>
    <name evidence="3" type="ORF">Acr_05g0001470</name>
</gene>
<dbReference type="EMBL" id="BJWL01000005">
    <property type="protein sequence ID" value="GFY86508.1"/>
    <property type="molecule type" value="Genomic_DNA"/>
</dbReference>
<proteinExistence type="predicted"/>
<name>A0A7J0EJ72_9ERIC</name>
<feature type="signal peptide" evidence="2">
    <location>
        <begin position="1"/>
        <end position="21"/>
    </location>
</feature>
<evidence type="ECO:0000256" key="2">
    <source>
        <dbReference type="SAM" id="SignalP"/>
    </source>
</evidence>
<dbReference type="AlphaFoldDB" id="A0A7J0EJ72"/>
<reference evidence="3 4" key="1">
    <citation type="submission" date="2019-07" db="EMBL/GenBank/DDBJ databases">
        <title>De Novo Assembly of kiwifruit Actinidia rufa.</title>
        <authorList>
            <person name="Sugita-Konishi S."/>
            <person name="Sato K."/>
            <person name="Mori E."/>
            <person name="Abe Y."/>
            <person name="Kisaki G."/>
            <person name="Hamano K."/>
            <person name="Suezawa K."/>
            <person name="Otani M."/>
            <person name="Fukuda T."/>
            <person name="Manabe T."/>
            <person name="Gomi K."/>
            <person name="Tabuchi M."/>
            <person name="Akimitsu K."/>
            <person name="Kataoka I."/>
        </authorList>
    </citation>
    <scope>NUCLEOTIDE SEQUENCE [LARGE SCALE GENOMIC DNA]</scope>
    <source>
        <strain evidence="4">cv. Fuchu</strain>
    </source>
</reference>
<keyword evidence="2" id="KW-0732">Signal</keyword>
<sequence>MAIRVLLLAALFLSLPLISSSSNVLADYDQNNKYKGQIKKELVDRLAAQKLDFGQLENGSGNFGWHRKRLVAKLPADIKSTSPGHSPGVGHAEDPN</sequence>
<comment type="caution">
    <text evidence="3">The sequence shown here is derived from an EMBL/GenBank/DDBJ whole genome shotgun (WGS) entry which is preliminary data.</text>
</comment>
<evidence type="ECO:0000313" key="4">
    <source>
        <dbReference type="Proteomes" id="UP000585474"/>
    </source>
</evidence>
<protein>
    <submittedName>
        <fullName evidence="3">Uncharacterized protein</fullName>
    </submittedName>
</protein>
<dbReference type="OrthoDB" id="10393659at2759"/>
<evidence type="ECO:0000313" key="3">
    <source>
        <dbReference type="EMBL" id="GFY86508.1"/>
    </source>
</evidence>
<dbReference type="Proteomes" id="UP000585474">
    <property type="component" value="Unassembled WGS sequence"/>
</dbReference>
<organism evidence="3 4">
    <name type="scientific">Actinidia rufa</name>
    <dbReference type="NCBI Taxonomy" id="165716"/>
    <lineage>
        <taxon>Eukaryota</taxon>
        <taxon>Viridiplantae</taxon>
        <taxon>Streptophyta</taxon>
        <taxon>Embryophyta</taxon>
        <taxon>Tracheophyta</taxon>
        <taxon>Spermatophyta</taxon>
        <taxon>Magnoliopsida</taxon>
        <taxon>eudicotyledons</taxon>
        <taxon>Gunneridae</taxon>
        <taxon>Pentapetalae</taxon>
        <taxon>asterids</taxon>
        <taxon>Ericales</taxon>
        <taxon>Actinidiaceae</taxon>
        <taxon>Actinidia</taxon>
    </lineage>
</organism>
<feature type="chain" id="PRO_5029762204" evidence="2">
    <location>
        <begin position="22"/>
        <end position="96"/>
    </location>
</feature>
<keyword evidence="4" id="KW-1185">Reference proteome</keyword>
<evidence type="ECO:0000256" key="1">
    <source>
        <dbReference type="SAM" id="MobiDB-lite"/>
    </source>
</evidence>
<accession>A0A7J0EJ72</accession>